<proteinExistence type="predicted"/>
<protein>
    <recommendedName>
        <fullName evidence="5">Integral membrane protein</fullName>
    </recommendedName>
</protein>
<feature type="compositionally biased region" description="Low complexity" evidence="1">
    <location>
        <begin position="1"/>
        <end position="13"/>
    </location>
</feature>
<evidence type="ECO:0000256" key="2">
    <source>
        <dbReference type="SAM" id="Phobius"/>
    </source>
</evidence>
<feature type="transmembrane region" description="Helical" evidence="2">
    <location>
        <begin position="146"/>
        <end position="166"/>
    </location>
</feature>
<reference evidence="3 4" key="1">
    <citation type="submission" date="2024-06" db="EMBL/GenBank/DDBJ databases">
        <title>The Natural Products Discovery Center: Release of the First 8490 Sequenced Strains for Exploring Actinobacteria Biosynthetic Diversity.</title>
        <authorList>
            <person name="Kalkreuter E."/>
            <person name="Kautsar S.A."/>
            <person name="Yang D."/>
            <person name="Bader C.D."/>
            <person name="Teijaro C.N."/>
            <person name="Fluegel L."/>
            <person name="Davis C.M."/>
            <person name="Simpson J.R."/>
            <person name="Lauterbach L."/>
            <person name="Steele A.D."/>
            <person name="Gui C."/>
            <person name="Meng S."/>
            <person name="Li G."/>
            <person name="Viehrig K."/>
            <person name="Ye F."/>
            <person name="Su P."/>
            <person name="Kiefer A.F."/>
            <person name="Nichols A."/>
            <person name="Cepeda A.J."/>
            <person name="Yan W."/>
            <person name="Fan B."/>
            <person name="Jiang Y."/>
            <person name="Adhikari A."/>
            <person name="Zheng C.-J."/>
            <person name="Schuster L."/>
            <person name="Cowan T.M."/>
            <person name="Smanski M.J."/>
            <person name="Chevrette M.G."/>
            <person name="De Carvalho L.P.S."/>
            <person name="Shen B."/>
        </authorList>
    </citation>
    <scope>NUCLEOTIDE SEQUENCE [LARGE SCALE GENOMIC DNA]</scope>
    <source>
        <strain evidence="3 4">NPDC006337</strain>
    </source>
</reference>
<feature type="region of interest" description="Disordered" evidence="1">
    <location>
        <begin position="1"/>
        <end position="21"/>
    </location>
</feature>
<evidence type="ECO:0000313" key="3">
    <source>
        <dbReference type="EMBL" id="MEU0709760.1"/>
    </source>
</evidence>
<evidence type="ECO:0000256" key="1">
    <source>
        <dbReference type="SAM" id="MobiDB-lite"/>
    </source>
</evidence>
<keyword evidence="2" id="KW-0472">Membrane</keyword>
<dbReference type="Proteomes" id="UP001550378">
    <property type="component" value="Unassembled WGS sequence"/>
</dbReference>
<organism evidence="3 4">
    <name type="scientific">Streptomyces lavendulocolor</name>
    <dbReference type="NCBI Taxonomy" id="67316"/>
    <lineage>
        <taxon>Bacteria</taxon>
        <taxon>Bacillati</taxon>
        <taxon>Actinomycetota</taxon>
        <taxon>Actinomycetes</taxon>
        <taxon>Kitasatosporales</taxon>
        <taxon>Streptomycetaceae</taxon>
        <taxon>Streptomyces</taxon>
    </lineage>
</organism>
<feature type="transmembrane region" description="Helical" evidence="2">
    <location>
        <begin position="87"/>
        <end position="111"/>
    </location>
</feature>
<accession>A0ABV2W8A0</accession>
<sequence length="215" mass="21799">MTPFPAAAPGAADVPPPPPPAHLRTWPDRAALLADRAAAIGGLNRRLLGGRRLALFLLTLLGLECGWGFTGAAIVSLGGPSDPLTGLLAALAACLGLAVVVPLAVLVVAGLRRDRALRARLLAWAALDPAPVRGADVRMPGASVTWLLLSFALCAAGLGLSLAVPASARPGATTYAEVALAMGAGLLLWVHGLIAAAKAFGHRRLVLRLAAPPRG</sequence>
<dbReference type="RefSeq" id="WP_344425972.1">
    <property type="nucleotide sequence ID" value="NZ_BAAASF010000006.1"/>
</dbReference>
<name>A0ABV2W8A0_9ACTN</name>
<feature type="transmembrane region" description="Helical" evidence="2">
    <location>
        <begin position="53"/>
        <end position="75"/>
    </location>
</feature>
<feature type="transmembrane region" description="Helical" evidence="2">
    <location>
        <begin position="178"/>
        <end position="200"/>
    </location>
</feature>
<evidence type="ECO:0000313" key="4">
    <source>
        <dbReference type="Proteomes" id="UP001550378"/>
    </source>
</evidence>
<dbReference type="GeneID" id="300122055"/>
<keyword evidence="2" id="KW-0812">Transmembrane</keyword>
<evidence type="ECO:0008006" key="5">
    <source>
        <dbReference type="Google" id="ProtNLM"/>
    </source>
</evidence>
<comment type="caution">
    <text evidence="3">The sequence shown here is derived from an EMBL/GenBank/DDBJ whole genome shotgun (WGS) entry which is preliminary data.</text>
</comment>
<keyword evidence="4" id="KW-1185">Reference proteome</keyword>
<dbReference type="EMBL" id="JBEXZR010000019">
    <property type="protein sequence ID" value="MEU0709760.1"/>
    <property type="molecule type" value="Genomic_DNA"/>
</dbReference>
<gene>
    <name evidence="3" type="ORF">ABZ508_20595</name>
</gene>
<keyword evidence="2" id="KW-1133">Transmembrane helix</keyword>